<comment type="caution">
    <text evidence="1">The sequence shown here is derived from an EMBL/GenBank/DDBJ whole genome shotgun (WGS) entry which is preliminary data.</text>
</comment>
<dbReference type="AlphaFoldDB" id="A0A422QGP6"/>
<keyword evidence="2" id="KW-1185">Reference proteome</keyword>
<evidence type="ECO:0000313" key="2">
    <source>
        <dbReference type="Proteomes" id="UP000283254"/>
    </source>
</evidence>
<proteinExistence type="predicted"/>
<evidence type="ECO:0000313" key="1">
    <source>
        <dbReference type="EMBL" id="RNF29121.1"/>
    </source>
</evidence>
<accession>A0A422QGP6</accession>
<dbReference type="Proteomes" id="UP000283254">
    <property type="component" value="Unassembled WGS sequence"/>
</dbReference>
<reference evidence="1" key="1">
    <citation type="submission" date="2014-10" db="EMBL/GenBank/DDBJ databases">
        <title>Massilia sp. genome.</title>
        <authorList>
            <person name="Xu B."/>
            <person name="Dai L."/>
            <person name="Huang Z."/>
        </authorList>
    </citation>
    <scope>NUCLEOTIDE SEQUENCE [LARGE SCALE GENOMIC DNA]</scope>
    <source>
        <strain evidence="1">CFS-1</strain>
    </source>
</reference>
<name>A0A422QGP6_9BURK</name>
<protein>
    <submittedName>
        <fullName evidence="1">Sodium:proton antiporter</fullName>
    </submittedName>
</protein>
<feature type="non-terminal residue" evidence="1">
    <location>
        <position position="1"/>
    </location>
</feature>
<gene>
    <name evidence="1" type="ORF">NM04_19660</name>
</gene>
<sequence>ESEEDQARHAAALAALEAIATAPPPPPTAGCDAEGAAEMHASAADQVRSLYQYRLDGGTGADIAPERARAAENAERHYRLAALEQERAVLLRMTRHNQLSDEVARKLLREIDLVEARYR</sequence>
<dbReference type="EMBL" id="JSAB01000239">
    <property type="protein sequence ID" value="RNF29121.1"/>
    <property type="molecule type" value="Genomic_DNA"/>
</dbReference>
<organism evidence="1 2">
    <name type="scientific">Massilia aurea</name>
    <dbReference type="NCBI Taxonomy" id="373040"/>
    <lineage>
        <taxon>Bacteria</taxon>
        <taxon>Pseudomonadati</taxon>
        <taxon>Pseudomonadota</taxon>
        <taxon>Betaproteobacteria</taxon>
        <taxon>Burkholderiales</taxon>
        <taxon>Oxalobacteraceae</taxon>
        <taxon>Telluria group</taxon>
        <taxon>Massilia</taxon>
    </lineage>
</organism>